<dbReference type="UniPathway" id="UPA00135">
    <property type="reaction ID" value="UER00198"/>
</dbReference>
<evidence type="ECO:0000256" key="6">
    <source>
        <dbReference type="ARBA" id="ARBA00022723"/>
    </source>
</evidence>
<comment type="similarity">
    <text evidence="3">Belongs to the HAD-like hydrolase superfamily. SerB family.</text>
</comment>
<keyword evidence="8" id="KW-0460">Magnesium</keyword>
<dbReference type="PANTHER" id="PTHR43344:SF2">
    <property type="entry name" value="PHOSPHOSERINE PHOSPHATASE"/>
    <property type="match status" value="1"/>
</dbReference>
<comment type="cofactor">
    <cofactor evidence="1">
        <name>Mg(2+)</name>
        <dbReference type="ChEBI" id="CHEBI:18420"/>
    </cofactor>
</comment>
<keyword evidence="7" id="KW-0378">Hydrolase</keyword>
<feature type="active site" description="Proton donor" evidence="11">
    <location>
        <position position="94"/>
    </location>
</feature>
<sequence length="305" mass="33752">MSAKALYALTLILHEGQSPEEVVTKVETFITESLHTSFGKTQLSPRAWDYDLELDGYEECLKLVKQNCLNQPYDLILQPSLTRKDKQLFIFDMDSTLIYQEVIELIAAYAGIEDKVAEITTRAMNGEIDFNESLRERVGLLRGIDSTTIWKELEEKIEITNGVKPLSKALKKLGCILGVCSGGFIPLAEHIKNQLGLDYAYANTLGVDENNILNGETIGDIVNGERKAELLLEIAEKHGIDPKNAVAIGDGANDLKMMSVAGFGIAWNAKPKVQLQAPACLNTKSLLDVLYIMGYSDVDIKELLE</sequence>
<dbReference type="Pfam" id="PF00702">
    <property type="entry name" value="Hydrolase"/>
    <property type="match status" value="1"/>
</dbReference>
<gene>
    <name evidence="12" type="ORF">I9W82_004729</name>
</gene>
<dbReference type="GO" id="GO:0000287">
    <property type="term" value="F:magnesium ion binding"/>
    <property type="evidence" value="ECO:0007669"/>
    <property type="project" value="TreeGrafter"/>
</dbReference>
<dbReference type="SFLD" id="SFLDG01137">
    <property type="entry name" value="C1.6.1:_Phosphoserine_Phosphat"/>
    <property type="match status" value="1"/>
</dbReference>
<protein>
    <recommendedName>
        <fullName evidence="4">phosphoserine phosphatase</fullName>
        <ecNumber evidence="4">3.1.3.3</ecNumber>
    </recommendedName>
    <alternativeName>
        <fullName evidence="10">O-phosphoserine phosphohydrolase</fullName>
    </alternativeName>
</protein>
<dbReference type="EMBL" id="JAEOAQ010000007">
    <property type="protein sequence ID" value="KAG5417096.1"/>
    <property type="molecule type" value="Genomic_DNA"/>
</dbReference>
<dbReference type="OrthoDB" id="27226at2759"/>
<dbReference type="InterPro" id="IPR050582">
    <property type="entry name" value="HAD-like_SerB"/>
</dbReference>
<dbReference type="SUPFAM" id="SSF56784">
    <property type="entry name" value="HAD-like"/>
    <property type="match status" value="1"/>
</dbReference>
<evidence type="ECO:0000256" key="1">
    <source>
        <dbReference type="ARBA" id="ARBA00001946"/>
    </source>
</evidence>
<dbReference type="NCBIfam" id="TIGR00338">
    <property type="entry name" value="serB"/>
    <property type="match status" value="1"/>
</dbReference>
<evidence type="ECO:0000256" key="9">
    <source>
        <dbReference type="ARBA" id="ARBA00023299"/>
    </source>
</evidence>
<dbReference type="SFLD" id="SFLDS00003">
    <property type="entry name" value="Haloacid_Dehalogenase"/>
    <property type="match status" value="1"/>
</dbReference>
<evidence type="ECO:0000256" key="5">
    <source>
        <dbReference type="ARBA" id="ARBA00022605"/>
    </source>
</evidence>
<keyword evidence="5" id="KW-0028">Amino-acid biosynthesis</keyword>
<dbReference type="RefSeq" id="XP_067546212.1">
    <property type="nucleotide sequence ID" value="XM_067693830.1"/>
</dbReference>
<dbReference type="Proteomes" id="UP000669133">
    <property type="component" value="Unassembled WGS sequence"/>
</dbReference>
<dbReference type="Gene3D" id="3.40.50.1000">
    <property type="entry name" value="HAD superfamily/HAD-like"/>
    <property type="match status" value="1"/>
</dbReference>
<dbReference type="SFLD" id="SFLDF00029">
    <property type="entry name" value="phosphoserine_phosphatase"/>
    <property type="match status" value="1"/>
</dbReference>
<evidence type="ECO:0000256" key="3">
    <source>
        <dbReference type="ARBA" id="ARBA00009184"/>
    </source>
</evidence>
<keyword evidence="6" id="KW-0479">Metal-binding</keyword>
<dbReference type="AlphaFoldDB" id="A0A8H8DAU8"/>
<dbReference type="InterPro" id="IPR004469">
    <property type="entry name" value="PSP"/>
</dbReference>
<evidence type="ECO:0000256" key="4">
    <source>
        <dbReference type="ARBA" id="ARBA00012640"/>
    </source>
</evidence>
<dbReference type="GO" id="GO:0006564">
    <property type="term" value="P:L-serine biosynthetic process"/>
    <property type="evidence" value="ECO:0007669"/>
    <property type="project" value="UniProtKB-KW"/>
</dbReference>
<dbReference type="PANTHER" id="PTHR43344">
    <property type="entry name" value="PHOSPHOSERINE PHOSPHATASE"/>
    <property type="match status" value="1"/>
</dbReference>
<evidence type="ECO:0000256" key="7">
    <source>
        <dbReference type="ARBA" id="ARBA00022801"/>
    </source>
</evidence>
<feature type="active site" description="Nucleophile" evidence="11">
    <location>
        <position position="92"/>
    </location>
</feature>
<keyword evidence="13" id="KW-1185">Reference proteome</keyword>
<proteinExistence type="inferred from homology"/>
<dbReference type="CDD" id="cd07500">
    <property type="entry name" value="HAD_PSP"/>
    <property type="match status" value="1"/>
</dbReference>
<evidence type="ECO:0000256" key="10">
    <source>
        <dbReference type="ARBA" id="ARBA00031693"/>
    </source>
</evidence>
<dbReference type="SFLD" id="SFLDG01136">
    <property type="entry name" value="C1.6:_Phosphoserine_Phosphatas"/>
    <property type="match status" value="1"/>
</dbReference>
<comment type="caution">
    <text evidence="12">The sequence shown here is derived from an EMBL/GenBank/DDBJ whole genome shotgun (WGS) entry which is preliminary data.</text>
</comment>
<dbReference type="InterPro" id="IPR036412">
    <property type="entry name" value="HAD-like_sf"/>
</dbReference>
<dbReference type="EC" id="3.1.3.3" evidence="4"/>
<evidence type="ECO:0000256" key="8">
    <source>
        <dbReference type="ARBA" id="ARBA00022842"/>
    </source>
</evidence>
<name>A0A8H8DAU8_9ASCO</name>
<organism evidence="12 13">
    <name type="scientific">Candida metapsilosis</name>
    <dbReference type="NCBI Taxonomy" id="273372"/>
    <lineage>
        <taxon>Eukaryota</taxon>
        <taxon>Fungi</taxon>
        <taxon>Dikarya</taxon>
        <taxon>Ascomycota</taxon>
        <taxon>Saccharomycotina</taxon>
        <taxon>Pichiomycetes</taxon>
        <taxon>Debaryomycetaceae</taxon>
        <taxon>Candida/Lodderomyces clade</taxon>
        <taxon>Candida</taxon>
    </lineage>
</organism>
<dbReference type="NCBIfam" id="TIGR01488">
    <property type="entry name" value="HAD-SF-IB"/>
    <property type="match status" value="1"/>
</dbReference>
<dbReference type="GeneID" id="93653358"/>
<evidence type="ECO:0000256" key="11">
    <source>
        <dbReference type="PIRSR" id="PIRSR604469-1"/>
    </source>
</evidence>
<dbReference type="GO" id="GO:0036424">
    <property type="term" value="F:L-phosphoserine phosphatase activity"/>
    <property type="evidence" value="ECO:0007669"/>
    <property type="project" value="InterPro"/>
</dbReference>
<evidence type="ECO:0000256" key="2">
    <source>
        <dbReference type="ARBA" id="ARBA00005135"/>
    </source>
</evidence>
<evidence type="ECO:0000313" key="13">
    <source>
        <dbReference type="Proteomes" id="UP000669133"/>
    </source>
</evidence>
<comment type="pathway">
    <text evidence="2">Amino-acid biosynthesis; L-serine biosynthesis; L-serine from 3-phospho-D-glycerate: step 3/3.</text>
</comment>
<evidence type="ECO:0000313" key="12">
    <source>
        <dbReference type="EMBL" id="KAG5417096.1"/>
    </source>
</evidence>
<accession>A0A8H8DAU8</accession>
<dbReference type="InterPro" id="IPR023214">
    <property type="entry name" value="HAD_sf"/>
</dbReference>
<dbReference type="GO" id="GO:0005737">
    <property type="term" value="C:cytoplasm"/>
    <property type="evidence" value="ECO:0007669"/>
    <property type="project" value="TreeGrafter"/>
</dbReference>
<keyword evidence="9" id="KW-0718">Serine biosynthesis</keyword>
<reference evidence="12 13" key="1">
    <citation type="submission" date="2020-12" db="EMBL/GenBank/DDBJ databases">
        <title>Effect of drift, selection, and recombination on the evolution of hybrid genomes in Candida yeast pathogens.</title>
        <authorList>
            <person name="Mixao V."/>
            <person name="Ksiezopolska E."/>
            <person name="Saus E."/>
            <person name="Boekhout T."/>
            <person name="Gacser A."/>
            <person name="Gabaldon T."/>
        </authorList>
    </citation>
    <scope>NUCLEOTIDE SEQUENCE [LARGE SCALE GENOMIC DNA]</scope>
    <source>
        <strain evidence="12 13">BP57</strain>
    </source>
</reference>